<dbReference type="SUPFAM" id="SSF56112">
    <property type="entry name" value="Protein kinase-like (PK-like)"/>
    <property type="match status" value="1"/>
</dbReference>
<dbReference type="PANTHER" id="PTHR48015:SF16">
    <property type="entry name" value="SERINE_THREONINE-PROTEIN KINASE SULU"/>
    <property type="match status" value="1"/>
</dbReference>
<comment type="caution">
    <text evidence="3">The sequence shown here is derived from an EMBL/GenBank/DDBJ whole genome shotgun (WGS) entry which is preliminary data.</text>
</comment>
<dbReference type="InterPro" id="IPR001245">
    <property type="entry name" value="Ser-Thr/Tyr_kinase_cat_dom"/>
</dbReference>
<dbReference type="AlphaFoldDB" id="A0A428T1B1"/>
<dbReference type="Pfam" id="PF07714">
    <property type="entry name" value="PK_Tyr_Ser-Thr"/>
    <property type="match status" value="1"/>
</dbReference>
<dbReference type="Proteomes" id="UP000288429">
    <property type="component" value="Unassembled WGS sequence"/>
</dbReference>
<evidence type="ECO:0000313" key="4">
    <source>
        <dbReference type="Proteomes" id="UP000288429"/>
    </source>
</evidence>
<dbReference type="GO" id="GO:0043408">
    <property type="term" value="P:regulation of MAPK cascade"/>
    <property type="evidence" value="ECO:0007669"/>
    <property type="project" value="TreeGrafter"/>
</dbReference>
<keyword evidence="4" id="KW-1185">Reference proteome</keyword>
<proteinExistence type="predicted"/>
<gene>
    <name evidence="3" type="ORF">CDV31_013709</name>
</gene>
<dbReference type="PANTHER" id="PTHR48015">
    <property type="entry name" value="SERINE/THREONINE-PROTEIN KINASE TAO"/>
    <property type="match status" value="1"/>
</dbReference>
<dbReference type="GO" id="GO:0004674">
    <property type="term" value="F:protein serine/threonine kinase activity"/>
    <property type="evidence" value="ECO:0007669"/>
    <property type="project" value="TreeGrafter"/>
</dbReference>
<dbReference type="InterPro" id="IPR000719">
    <property type="entry name" value="Prot_kinase_dom"/>
</dbReference>
<dbReference type="GO" id="GO:0005737">
    <property type="term" value="C:cytoplasm"/>
    <property type="evidence" value="ECO:0007669"/>
    <property type="project" value="TreeGrafter"/>
</dbReference>
<feature type="region of interest" description="Disordered" evidence="1">
    <location>
        <begin position="23"/>
        <end position="59"/>
    </location>
</feature>
<organism evidence="3 4">
    <name type="scientific">Fusarium ambrosium</name>
    <dbReference type="NCBI Taxonomy" id="131363"/>
    <lineage>
        <taxon>Eukaryota</taxon>
        <taxon>Fungi</taxon>
        <taxon>Dikarya</taxon>
        <taxon>Ascomycota</taxon>
        <taxon>Pezizomycotina</taxon>
        <taxon>Sordariomycetes</taxon>
        <taxon>Hypocreomycetidae</taxon>
        <taxon>Hypocreales</taxon>
        <taxon>Nectriaceae</taxon>
        <taxon>Fusarium</taxon>
        <taxon>Fusarium solani species complex</taxon>
    </lineage>
</organism>
<dbReference type="InterPro" id="IPR050285">
    <property type="entry name" value="STE20_Ser/Thr_kinase"/>
</dbReference>
<evidence type="ECO:0000256" key="1">
    <source>
        <dbReference type="SAM" id="MobiDB-lite"/>
    </source>
</evidence>
<dbReference type="GO" id="GO:0000165">
    <property type="term" value="P:MAPK cascade"/>
    <property type="evidence" value="ECO:0007669"/>
    <property type="project" value="TreeGrafter"/>
</dbReference>
<evidence type="ECO:0000259" key="2">
    <source>
        <dbReference type="PROSITE" id="PS50011"/>
    </source>
</evidence>
<protein>
    <recommendedName>
        <fullName evidence="2">Protein kinase domain-containing protein</fullName>
    </recommendedName>
</protein>
<dbReference type="PROSITE" id="PS50011">
    <property type="entry name" value="PROTEIN_KINASE_DOM"/>
    <property type="match status" value="1"/>
</dbReference>
<sequence>MDSTNERGMPVNKRHTRLADYFADSEIIQDEPTKGTAPQEGISADLSISGKRKNTLSKSQPEILRKAPPVPAKRVTFADLPTINEETKPTENVEKHKENVGDTLSISVARNEVGLLEQHYEPYFDLTLGRHEELVIAATEQAAPDPEQTSVIFWNITGPSARDQVSVVRTINHKNFVRGLGVYPRPEAFIVAYEFLPISLLEVATSRKLRGPEMACILKQILDGLMYLEELNLGHPELTCSNILLDTSGHVKIWGQHFCRYGMADNLVAGLWRITAELMIGYDEGDLEEIDYIKWAAYPIAVDFYEFMKKQKDSAGEPQGQETTNAKFKHT</sequence>
<dbReference type="EMBL" id="NIZV01000288">
    <property type="protein sequence ID" value="RSL95854.1"/>
    <property type="molecule type" value="Genomic_DNA"/>
</dbReference>
<name>A0A428T1B1_9HYPO</name>
<dbReference type="Gene3D" id="1.10.510.10">
    <property type="entry name" value="Transferase(Phosphotransferase) domain 1"/>
    <property type="match status" value="1"/>
</dbReference>
<dbReference type="GO" id="GO:0005524">
    <property type="term" value="F:ATP binding"/>
    <property type="evidence" value="ECO:0007669"/>
    <property type="project" value="InterPro"/>
</dbReference>
<reference evidence="3 4" key="1">
    <citation type="submission" date="2017-06" db="EMBL/GenBank/DDBJ databases">
        <title>Cmopartive genomic analysis of Ambrosia Fusariam Clade fungi.</title>
        <authorList>
            <person name="Stajich J.E."/>
            <person name="Carrillo J."/>
            <person name="Kijimoto T."/>
            <person name="Eskalen A."/>
            <person name="O'Donnell K."/>
            <person name="Kasson M."/>
        </authorList>
    </citation>
    <scope>NUCLEOTIDE SEQUENCE [LARGE SCALE GENOMIC DNA]</scope>
    <source>
        <strain evidence="3 4">NRRL 20438</strain>
    </source>
</reference>
<evidence type="ECO:0000313" key="3">
    <source>
        <dbReference type="EMBL" id="RSL95854.1"/>
    </source>
</evidence>
<accession>A0A428T1B1</accession>
<feature type="domain" description="Protein kinase" evidence="2">
    <location>
        <begin position="120"/>
        <end position="331"/>
    </location>
</feature>
<dbReference type="InterPro" id="IPR011009">
    <property type="entry name" value="Kinase-like_dom_sf"/>
</dbReference>